<evidence type="ECO:0000256" key="1">
    <source>
        <dbReference type="ARBA" id="ARBA00004123"/>
    </source>
</evidence>
<name>A0A397YQ10_BRACM</name>
<dbReference type="EMBL" id="CM010634">
    <property type="protein sequence ID" value="RID54034.1"/>
    <property type="molecule type" value="Genomic_DNA"/>
</dbReference>
<organism evidence="8 9">
    <name type="scientific">Brassica campestris</name>
    <name type="common">Field mustard</name>
    <dbReference type="NCBI Taxonomy" id="3711"/>
    <lineage>
        <taxon>Eukaryota</taxon>
        <taxon>Viridiplantae</taxon>
        <taxon>Streptophyta</taxon>
        <taxon>Embryophyta</taxon>
        <taxon>Tracheophyta</taxon>
        <taxon>Spermatophyta</taxon>
        <taxon>Magnoliopsida</taxon>
        <taxon>eudicotyledons</taxon>
        <taxon>Gunneridae</taxon>
        <taxon>Pentapetalae</taxon>
        <taxon>rosids</taxon>
        <taxon>malvids</taxon>
        <taxon>Brassicales</taxon>
        <taxon>Brassicaceae</taxon>
        <taxon>Brassiceae</taxon>
        <taxon>Brassica</taxon>
    </lineage>
</organism>
<protein>
    <recommendedName>
        <fullName evidence="7">MADS-box domain-containing protein</fullName>
    </recommendedName>
</protein>
<dbReference type="Proteomes" id="UP000264353">
    <property type="component" value="Chromosome A7"/>
</dbReference>
<keyword evidence="2" id="KW-0805">Transcription regulation</keyword>
<feature type="domain" description="MADS-box" evidence="7">
    <location>
        <begin position="6"/>
        <end position="66"/>
    </location>
</feature>
<evidence type="ECO:0000256" key="3">
    <source>
        <dbReference type="ARBA" id="ARBA00023125"/>
    </source>
</evidence>
<evidence type="ECO:0000313" key="8">
    <source>
        <dbReference type="EMBL" id="RID54034.1"/>
    </source>
</evidence>
<dbReference type="Pfam" id="PF00319">
    <property type="entry name" value="SRF-TF"/>
    <property type="match status" value="1"/>
</dbReference>
<comment type="subcellular location">
    <subcellularLocation>
        <location evidence="1">Nucleus</location>
    </subcellularLocation>
</comment>
<dbReference type="CDD" id="cd00265">
    <property type="entry name" value="MADS_MEF2_like"/>
    <property type="match status" value="1"/>
</dbReference>
<evidence type="ECO:0000313" key="9">
    <source>
        <dbReference type="Proteomes" id="UP000264353"/>
    </source>
</evidence>
<evidence type="ECO:0000256" key="6">
    <source>
        <dbReference type="SAM" id="Coils"/>
    </source>
</evidence>
<dbReference type="AlphaFoldDB" id="A0A397YQ10"/>
<proteinExistence type="predicted"/>
<dbReference type="GO" id="GO:0046983">
    <property type="term" value="F:protein dimerization activity"/>
    <property type="evidence" value="ECO:0007669"/>
    <property type="project" value="InterPro"/>
</dbReference>
<reference evidence="8 9" key="1">
    <citation type="submission" date="2018-06" db="EMBL/GenBank/DDBJ databases">
        <title>WGS assembly of Brassica rapa FPsc.</title>
        <authorList>
            <person name="Bowman J."/>
            <person name="Kohchi T."/>
            <person name="Yamato K."/>
            <person name="Jenkins J."/>
            <person name="Shu S."/>
            <person name="Ishizaki K."/>
            <person name="Yamaoka S."/>
            <person name="Nishihama R."/>
            <person name="Nakamura Y."/>
            <person name="Berger F."/>
            <person name="Adam C."/>
            <person name="Aki S."/>
            <person name="Althoff F."/>
            <person name="Araki T."/>
            <person name="Arteaga-Vazquez M."/>
            <person name="Balasubrmanian S."/>
            <person name="Bauer D."/>
            <person name="Boehm C."/>
            <person name="Briginshaw L."/>
            <person name="Caballero-Perez J."/>
            <person name="Catarino B."/>
            <person name="Chen F."/>
            <person name="Chiyoda S."/>
            <person name="Chovatia M."/>
            <person name="Davies K."/>
            <person name="Delmans M."/>
            <person name="Demura T."/>
            <person name="Dierschke T."/>
            <person name="Dolan L."/>
            <person name="Dorantes-Acosta A."/>
            <person name="Eklund D."/>
            <person name="Florent S."/>
            <person name="Flores-Sandoval E."/>
            <person name="Fujiyama A."/>
            <person name="Fukuzawa H."/>
            <person name="Galik B."/>
            <person name="Grimanelli D."/>
            <person name="Grimwood J."/>
            <person name="Grossniklaus U."/>
            <person name="Hamada T."/>
            <person name="Haseloff J."/>
            <person name="Hetherington A."/>
            <person name="Higo A."/>
            <person name="Hirakawa Y."/>
            <person name="Hundley H."/>
            <person name="Ikeda Y."/>
            <person name="Inoue K."/>
            <person name="Inoue S."/>
            <person name="Ishida S."/>
            <person name="Jia Q."/>
            <person name="Kakita M."/>
            <person name="Kanazawa T."/>
            <person name="Kawai Y."/>
            <person name="Kawashima T."/>
            <person name="Kennedy M."/>
            <person name="Kinose K."/>
            <person name="Kinoshita T."/>
            <person name="Kohara Y."/>
            <person name="Koide E."/>
            <person name="Komatsu K."/>
            <person name="Kopischke S."/>
            <person name="Kubo M."/>
            <person name="Kyozuka J."/>
            <person name="Lagercrantz U."/>
            <person name="Lin S."/>
            <person name="Lindquist E."/>
            <person name="Lipzen A."/>
            <person name="Lu C."/>
            <person name="Luna E."/>
            <person name="Martienssen R."/>
            <person name="Minamino N."/>
            <person name="Mizutani M."/>
            <person name="Mizutani M."/>
            <person name="Mochizuki N."/>
            <person name="Monte I."/>
            <person name="Mosher R."/>
            <person name="Nagasaki H."/>
            <person name="Nakagami H."/>
            <person name="Naramoto S."/>
            <person name="Nishitani K."/>
            <person name="Ohtani M."/>
            <person name="Okamoto T."/>
            <person name="Okumura M."/>
            <person name="Phillips J."/>
            <person name="Pollak B."/>
            <person name="Reinders A."/>
            <person name="Roevekamp M."/>
            <person name="Sano R."/>
            <person name="Sawa S."/>
            <person name="Schmid M."/>
            <person name="Shirakawa M."/>
            <person name="Solano R."/>
            <person name="Spunde A."/>
            <person name="Suetsugu N."/>
            <person name="Sugano S."/>
            <person name="Sugiyama A."/>
            <person name="Sun R."/>
            <person name="Suzuki Y."/>
            <person name="Takenaka M."/>
            <person name="Takezawa D."/>
            <person name="Tomogane H."/>
            <person name="Tsuzuki M."/>
            <person name="Ueda T."/>
            <person name="Umeda M."/>
            <person name="Ward J."/>
            <person name="Watanabe Y."/>
            <person name="Yazaki K."/>
            <person name="Yokoyama R."/>
            <person name="Yoshitake Y."/>
            <person name="Yotsui I."/>
            <person name="Zachgo S."/>
            <person name="Schmutz J."/>
        </authorList>
    </citation>
    <scope>NUCLEOTIDE SEQUENCE [LARGE SCALE GENOMIC DNA]</scope>
    <source>
        <strain evidence="9">cv. B-3</strain>
    </source>
</reference>
<dbReference type="PRINTS" id="PR00404">
    <property type="entry name" value="MADSDOMAIN"/>
</dbReference>
<keyword evidence="6" id="KW-0175">Coiled coil</keyword>
<keyword evidence="3" id="KW-0238">DNA-binding</keyword>
<evidence type="ECO:0000256" key="2">
    <source>
        <dbReference type="ARBA" id="ARBA00023015"/>
    </source>
</evidence>
<evidence type="ECO:0000256" key="5">
    <source>
        <dbReference type="ARBA" id="ARBA00023242"/>
    </source>
</evidence>
<dbReference type="PANTHER" id="PTHR11945:SF629">
    <property type="entry name" value="OS02G0164450 PROTEIN"/>
    <property type="match status" value="1"/>
</dbReference>
<dbReference type="InterPro" id="IPR036879">
    <property type="entry name" value="TF_MADSbox_sf"/>
</dbReference>
<accession>A0A397YQ10</accession>
<dbReference type="SUPFAM" id="SSF55455">
    <property type="entry name" value="SRF-like"/>
    <property type="match status" value="1"/>
</dbReference>
<dbReference type="GO" id="GO:0000977">
    <property type="term" value="F:RNA polymerase II transcription regulatory region sequence-specific DNA binding"/>
    <property type="evidence" value="ECO:0007669"/>
    <property type="project" value="InterPro"/>
</dbReference>
<dbReference type="PROSITE" id="PS50066">
    <property type="entry name" value="MADS_BOX_2"/>
    <property type="match status" value="1"/>
</dbReference>
<dbReference type="InterPro" id="IPR002100">
    <property type="entry name" value="TF_MADSbox"/>
</dbReference>
<evidence type="ECO:0000259" key="7">
    <source>
        <dbReference type="PROSITE" id="PS50066"/>
    </source>
</evidence>
<dbReference type="SMART" id="SM00432">
    <property type="entry name" value="MADS"/>
    <property type="match status" value="1"/>
</dbReference>
<sequence>MPGNKRGRQKVPIVKMENDANLQVTFSKRRQGLFKKASELCTLCRVGMGVIVFSPGQKVFSFGNPDVKSVLDNFKNHNHNPLLYTQDGLNPTIQNLNSLLTQEMAILEMEKKRKKELDEIKNKREETEKWWEKPPNQLDLRQNTCLTSALENLKMELVSQRSQHLQAIDPPNHYGESYNNIVGGGNVDLFDQTRMFDGNASNYNPNSIISNHGPMFGNNDNTNVFEALGPRSNLNLPE</sequence>
<dbReference type="PANTHER" id="PTHR11945">
    <property type="entry name" value="MADS BOX PROTEIN"/>
    <property type="match status" value="1"/>
</dbReference>
<evidence type="ECO:0000256" key="4">
    <source>
        <dbReference type="ARBA" id="ARBA00023163"/>
    </source>
</evidence>
<dbReference type="Gene3D" id="3.40.1810.10">
    <property type="entry name" value="Transcription factor, MADS-box"/>
    <property type="match status" value="1"/>
</dbReference>
<dbReference type="GO" id="GO:0005634">
    <property type="term" value="C:nucleus"/>
    <property type="evidence" value="ECO:0007669"/>
    <property type="project" value="UniProtKB-SubCell"/>
</dbReference>
<gene>
    <name evidence="8" type="ORF">BRARA_G01387</name>
</gene>
<dbReference type="GO" id="GO:0045944">
    <property type="term" value="P:positive regulation of transcription by RNA polymerase II"/>
    <property type="evidence" value="ECO:0007669"/>
    <property type="project" value="InterPro"/>
</dbReference>
<dbReference type="FunFam" id="3.40.1810.10:FF:000006">
    <property type="entry name" value="Agamous-like MADS-box protein AGL62"/>
    <property type="match status" value="1"/>
</dbReference>
<keyword evidence="5" id="KW-0539">Nucleus</keyword>
<feature type="coiled-coil region" evidence="6">
    <location>
        <begin position="97"/>
        <end position="126"/>
    </location>
</feature>
<keyword evidence="4" id="KW-0804">Transcription</keyword>
<dbReference type="InterPro" id="IPR033896">
    <property type="entry name" value="MEF2-like_N"/>
</dbReference>